<dbReference type="STRING" id="388408.LAX5112_00439"/>
<dbReference type="AlphaFoldDB" id="A0A0M6ZQ93"/>
<sequence length="111" mass="12364">MRAHKPSVCLIWGRYEEWNIYRQLVMQNAALACPMIPVAMHKKASNASEIGQKLMRCQKARVRVQVHAALENIRKLQNAAFGTLPASNKNKADVGLTKSRPLAGVQAKPPF</sequence>
<dbReference type="PROSITE" id="PS51257">
    <property type="entry name" value="PROKAR_LIPOPROTEIN"/>
    <property type="match status" value="1"/>
</dbReference>
<evidence type="ECO:0000313" key="1">
    <source>
        <dbReference type="EMBL" id="CTQ64898.1"/>
    </source>
</evidence>
<gene>
    <name evidence="1" type="ORF">LAX5112_00439</name>
</gene>
<evidence type="ECO:0000313" key="2">
    <source>
        <dbReference type="Proteomes" id="UP000053235"/>
    </source>
</evidence>
<protein>
    <submittedName>
        <fullName evidence="1">Uncharacterized protein</fullName>
    </submittedName>
</protein>
<dbReference type="Proteomes" id="UP000053235">
    <property type="component" value="Unassembled WGS sequence"/>
</dbReference>
<accession>A0A0M6ZQ93</accession>
<organism evidence="1 2">
    <name type="scientific">Roseibium alexandrii</name>
    <dbReference type="NCBI Taxonomy" id="388408"/>
    <lineage>
        <taxon>Bacteria</taxon>
        <taxon>Pseudomonadati</taxon>
        <taxon>Pseudomonadota</taxon>
        <taxon>Alphaproteobacteria</taxon>
        <taxon>Hyphomicrobiales</taxon>
        <taxon>Stappiaceae</taxon>
        <taxon>Roseibium</taxon>
    </lineage>
</organism>
<name>A0A0M6ZQ93_9HYPH</name>
<reference evidence="2" key="1">
    <citation type="submission" date="2015-07" db="EMBL/GenBank/DDBJ databases">
        <authorList>
            <person name="Rodrigo-Torres Lidia"/>
            <person name="Arahal R.David."/>
        </authorList>
    </citation>
    <scope>NUCLEOTIDE SEQUENCE [LARGE SCALE GENOMIC DNA]</scope>
    <source>
        <strain evidence="2">CECT 5112</strain>
    </source>
</reference>
<dbReference type="EMBL" id="CXWD01000002">
    <property type="protein sequence ID" value="CTQ64898.1"/>
    <property type="molecule type" value="Genomic_DNA"/>
</dbReference>
<proteinExistence type="predicted"/>
<keyword evidence="2" id="KW-1185">Reference proteome</keyword>